<feature type="region of interest" description="Disordered" evidence="2">
    <location>
        <begin position="216"/>
        <end position="275"/>
    </location>
</feature>
<dbReference type="Gene3D" id="3.40.50.300">
    <property type="entry name" value="P-loop containing nucleotide triphosphate hydrolases"/>
    <property type="match status" value="2"/>
</dbReference>
<evidence type="ECO:0000256" key="1">
    <source>
        <dbReference type="ARBA" id="ARBA00022801"/>
    </source>
</evidence>
<feature type="compositionally biased region" description="Acidic residues" evidence="2">
    <location>
        <begin position="222"/>
        <end position="233"/>
    </location>
</feature>
<evidence type="ECO:0000313" key="4">
    <source>
        <dbReference type="Proteomes" id="UP000054399"/>
    </source>
</evidence>
<evidence type="ECO:0000256" key="2">
    <source>
        <dbReference type="SAM" id="MobiDB-lite"/>
    </source>
</evidence>
<organism evidence="3 4">
    <name type="scientific">Cryptococcus tetragattii IND107</name>
    <dbReference type="NCBI Taxonomy" id="1296105"/>
    <lineage>
        <taxon>Eukaryota</taxon>
        <taxon>Fungi</taxon>
        <taxon>Dikarya</taxon>
        <taxon>Basidiomycota</taxon>
        <taxon>Agaricomycotina</taxon>
        <taxon>Tremellomycetes</taxon>
        <taxon>Tremellales</taxon>
        <taxon>Cryptococcaceae</taxon>
        <taxon>Cryptococcus</taxon>
        <taxon>Cryptococcus gattii species complex</taxon>
    </lineage>
</organism>
<accession>A0ABR3BJQ7</accession>
<dbReference type="InterPro" id="IPR027417">
    <property type="entry name" value="P-loop_NTPase"/>
</dbReference>
<evidence type="ECO:0008006" key="5">
    <source>
        <dbReference type="Google" id="ProtNLM"/>
    </source>
</evidence>
<feature type="region of interest" description="Disordered" evidence="2">
    <location>
        <begin position="342"/>
        <end position="413"/>
    </location>
</feature>
<dbReference type="PANTHER" id="PTHR45629">
    <property type="entry name" value="SNF2/RAD54 FAMILY MEMBER"/>
    <property type="match status" value="1"/>
</dbReference>
<dbReference type="InterPro" id="IPR049730">
    <property type="entry name" value="SNF2/RAD54-like_C"/>
</dbReference>
<dbReference type="InterPro" id="IPR050496">
    <property type="entry name" value="SNF2_RAD54_helicase_repair"/>
</dbReference>
<sequence length="413" mass="47174">MKEILFQYLSALRKVANHFGLLYDHKDDNQHTRMVNRKLFKICTGHEPASRSDYTLEEALDPENCGKWDLLKKLLIQWRNEPVKNKVLIFSTSVRLLKIISRFISTSPSYPADDLQAMDRAFRIGQKRTVEVYRLIGQGTIEELIYERQVQKQQSARQLNNGTLEPRIYQGYDRATNVKDQAELFGVHNLFHFDPNGFAPANLGVHVAKDNFLDEPTRSAEDEGEVDEADQDEDIKLDIRAGSSRTSSQSQRHREGREKDKDKRKESEQVEETADVVQSLLEDAPTPPPEGLKGVDILTELGFSSLLHENVFGDSAEEREIFEKGLKILEKNPMLAKSIKANSLTKTQRRTARKPAMAFGPGLGPTTRVRREVKKEGKRGHLMEEGHGKERIEVRREKRQKGESSKNLVELSD</sequence>
<dbReference type="RefSeq" id="XP_066611038.1">
    <property type="nucleotide sequence ID" value="XM_066760766.1"/>
</dbReference>
<proteinExistence type="predicted"/>
<protein>
    <recommendedName>
        <fullName evidence="5">Helicase C-terminal domain-containing protein</fullName>
    </recommendedName>
</protein>
<dbReference type="Proteomes" id="UP000054399">
    <property type="component" value="Unassembled WGS sequence"/>
</dbReference>
<dbReference type="EMBL" id="ATAM02000013">
    <property type="protein sequence ID" value="KAL0240539.1"/>
    <property type="molecule type" value="Genomic_DNA"/>
</dbReference>
<dbReference type="SUPFAM" id="SSF52540">
    <property type="entry name" value="P-loop containing nucleoside triphosphate hydrolases"/>
    <property type="match status" value="1"/>
</dbReference>
<feature type="compositionally biased region" description="Basic and acidic residues" evidence="2">
    <location>
        <begin position="252"/>
        <end position="268"/>
    </location>
</feature>
<keyword evidence="1" id="KW-0378">Hydrolase</keyword>
<dbReference type="PANTHER" id="PTHR45629:SF7">
    <property type="entry name" value="DNA EXCISION REPAIR PROTEIN ERCC-6-RELATED"/>
    <property type="match status" value="1"/>
</dbReference>
<evidence type="ECO:0000313" key="3">
    <source>
        <dbReference type="EMBL" id="KAL0240539.1"/>
    </source>
</evidence>
<comment type="caution">
    <text evidence="3">The sequence shown here is derived from an EMBL/GenBank/DDBJ whole genome shotgun (WGS) entry which is preliminary data.</text>
</comment>
<reference evidence="3" key="2">
    <citation type="submission" date="2024-01" db="EMBL/GenBank/DDBJ databases">
        <title>Comparative genomics of Cryptococcus and Kwoniella reveals pathogenesis evolution and contrasting modes of karyotype evolution via chromosome fusion or intercentromeric recombination.</title>
        <authorList>
            <person name="Coelho M.A."/>
            <person name="David-Palma M."/>
            <person name="Shea T."/>
            <person name="Bowers K."/>
            <person name="Mcginley-Smith S."/>
            <person name="Mohammad A.W."/>
            <person name="Gnirke A."/>
            <person name="Yurkov A.M."/>
            <person name="Nowrousian M."/>
            <person name="Sun S."/>
            <person name="Cuomo C.A."/>
            <person name="Heitman J."/>
        </authorList>
    </citation>
    <scope>NUCLEOTIDE SEQUENCE</scope>
    <source>
        <strain evidence="3">IND107</strain>
    </source>
</reference>
<reference evidence="3" key="1">
    <citation type="submission" date="2015-01" db="EMBL/GenBank/DDBJ databases">
        <authorList>
            <consortium name="The Broad Institute Genomics Platform"/>
            <person name="Cuomo C."/>
            <person name="Litvintseva A."/>
            <person name="Chen Y."/>
            <person name="Heitman J."/>
            <person name="Sun S."/>
            <person name="Springer D."/>
            <person name="Dromer F."/>
            <person name="Young S."/>
            <person name="Zeng Q."/>
            <person name="Gargeya S."/>
            <person name="Abouelleil A."/>
            <person name="Alvarado L."/>
            <person name="Chapman S.B."/>
            <person name="Gainer-Dewar J."/>
            <person name="Goldberg J."/>
            <person name="Griggs A."/>
            <person name="Gujja S."/>
            <person name="Hansen M."/>
            <person name="Howarth C."/>
            <person name="Imamovic A."/>
            <person name="Larimer J."/>
            <person name="Murphy C."/>
            <person name="Naylor J."/>
            <person name="Pearson M."/>
            <person name="Priest M."/>
            <person name="Roberts A."/>
            <person name="Saif S."/>
            <person name="Shea T."/>
            <person name="Sykes S."/>
            <person name="Wortman J."/>
            <person name="Nusbaum C."/>
            <person name="Birren B."/>
        </authorList>
    </citation>
    <scope>NUCLEOTIDE SEQUENCE</scope>
    <source>
        <strain evidence="3">IND107</strain>
    </source>
</reference>
<dbReference type="GeneID" id="91993188"/>
<keyword evidence="4" id="KW-1185">Reference proteome</keyword>
<dbReference type="CDD" id="cd18793">
    <property type="entry name" value="SF2_C_SNF"/>
    <property type="match status" value="1"/>
</dbReference>
<gene>
    <name evidence="3" type="ORF">I308_106333</name>
</gene>
<feature type="compositionally biased region" description="Basic and acidic residues" evidence="2">
    <location>
        <begin position="369"/>
        <end position="404"/>
    </location>
</feature>
<name>A0ABR3BJQ7_9TREE</name>